<dbReference type="AlphaFoldDB" id="A0A159YYH4"/>
<evidence type="ECO:0000313" key="1">
    <source>
        <dbReference type="EMBL" id="AMY67461.1"/>
    </source>
</evidence>
<dbReference type="Proteomes" id="UP000076128">
    <property type="component" value="Chromosome"/>
</dbReference>
<gene>
    <name evidence="1" type="ORF">AKL17_0199</name>
</gene>
<proteinExistence type="predicted"/>
<dbReference type="KEGG" id="daa:AKL17_0199"/>
<dbReference type="EMBL" id="CP012661">
    <property type="protein sequence ID" value="AMY67461.1"/>
    <property type="molecule type" value="Genomic_DNA"/>
</dbReference>
<protein>
    <submittedName>
        <fullName evidence="1">LysR family transcriptional regulator</fullName>
    </submittedName>
</protein>
<organism evidence="1 2">
    <name type="scientific">Frigidibacter mobilis</name>
    <dbReference type="NCBI Taxonomy" id="1335048"/>
    <lineage>
        <taxon>Bacteria</taxon>
        <taxon>Pseudomonadati</taxon>
        <taxon>Pseudomonadota</taxon>
        <taxon>Alphaproteobacteria</taxon>
        <taxon>Rhodobacterales</taxon>
        <taxon>Paracoccaceae</taxon>
        <taxon>Frigidibacter</taxon>
    </lineage>
</organism>
<dbReference type="Gene3D" id="3.40.190.10">
    <property type="entry name" value="Periplasmic binding protein-like II"/>
    <property type="match status" value="2"/>
</dbReference>
<reference evidence="1 2" key="1">
    <citation type="submission" date="2015-09" db="EMBL/GenBank/DDBJ databases">
        <title>Complete genome sequence of Defluviimonas alba cai42t isolated from an oilfield in Xinjiang.</title>
        <authorList>
            <person name="Geng S."/>
            <person name="Pan X."/>
            <person name="Wu X."/>
        </authorList>
    </citation>
    <scope>NUCLEOTIDE SEQUENCE [LARGE SCALE GENOMIC DNA]</scope>
    <source>
        <strain evidence="2">cai42</strain>
    </source>
</reference>
<sequence>MLPDLSAAFDRLGMSVQMLRAEAGPRQVHIATLPAIAQLWLSPRLPAIRAALPGVTISITALERPPNLKRAPYDLSLFFRTPDLGRQVASDVVFPVCAPHLAEGLRRPRIWRTCPA</sequence>
<dbReference type="SUPFAM" id="SSF53850">
    <property type="entry name" value="Periplasmic binding protein-like II"/>
    <property type="match status" value="1"/>
</dbReference>
<dbReference type="STRING" id="1335048.AKL17_0199"/>
<name>A0A159YYH4_9RHOB</name>
<evidence type="ECO:0000313" key="2">
    <source>
        <dbReference type="Proteomes" id="UP000076128"/>
    </source>
</evidence>
<accession>A0A159YYH4</accession>
<keyword evidence="2" id="KW-1185">Reference proteome</keyword>
<dbReference type="RefSeq" id="WP_236937972.1">
    <property type="nucleotide sequence ID" value="NZ_CP012661.1"/>
</dbReference>